<keyword evidence="3" id="KW-1185">Reference proteome</keyword>
<protein>
    <submittedName>
        <fullName evidence="2">Uncharacterized protein</fullName>
    </submittedName>
</protein>
<feature type="region of interest" description="Disordered" evidence="1">
    <location>
        <begin position="34"/>
        <end position="61"/>
    </location>
</feature>
<evidence type="ECO:0000256" key="1">
    <source>
        <dbReference type="SAM" id="MobiDB-lite"/>
    </source>
</evidence>
<sequence>KTSKDAHASLLPLILETLRQVVDLLSQVYLCRDYGSASGGGRGTSETKGVKRSRDESPSPINPVLVWLKQSLAPYSIRFHGHRSSGLITLLSRRPMSGNFEIVILFTLTRKKIPSSHGNGDKK</sequence>
<reference evidence="2 3" key="1">
    <citation type="journal article" date="2023" name="Plants (Basel)">
        <title>Bridging the Gap: Combining Genomics and Transcriptomics Approaches to Understand Stylosanthes scabra, an Orphan Legume from the Brazilian Caatinga.</title>
        <authorList>
            <person name="Ferreira-Neto J.R.C."/>
            <person name="da Silva M.D."/>
            <person name="Binneck E."/>
            <person name="de Melo N.F."/>
            <person name="da Silva R.H."/>
            <person name="de Melo A.L.T.M."/>
            <person name="Pandolfi V."/>
            <person name="Bustamante F.O."/>
            <person name="Brasileiro-Vidal A.C."/>
            <person name="Benko-Iseppon A.M."/>
        </authorList>
    </citation>
    <scope>NUCLEOTIDE SEQUENCE [LARGE SCALE GENOMIC DNA]</scope>
    <source>
        <tissue evidence="2">Leaves</tissue>
    </source>
</reference>
<dbReference type="EMBL" id="JASCZI010061740">
    <property type="protein sequence ID" value="MED6139405.1"/>
    <property type="molecule type" value="Genomic_DNA"/>
</dbReference>
<evidence type="ECO:0000313" key="2">
    <source>
        <dbReference type="EMBL" id="MED6139405.1"/>
    </source>
</evidence>
<organism evidence="2 3">
    <name type="scientific">Stylosanthes scabra</name>
    <dbReference type="NCBI Taxonomy" id="79078"/>
    <lineage>
        <taxon>Eukaryota</taxon>
        <taxon>Viridiplantae</taxon>
        <taxon>Streptophyta</taxon>
        <taxon>Embryophyta</taxon>
        <taxon>Tracheophyta</taxon>
        <taxon>Spermatophyta</taxon>
        <taxon>Magnoliopsida</taxon>
        <taxon>eudicotyledons</taxon>
        <taxon>Gunneridae</taxon>
        <taxon>Pentapetalae</taxon>
        <taxon>rosids</taxon>
        <taxon>fabids</taxon>
        <taxon>Fabales</taxon>
        <taxon>Fabaceae</taxon>
        <taxon>Papilionoideae</taxon>
        <taxon>50 kb inversion clade</taxon>
        <taxon>dalbergioids sensu lato</taxon>
        <taxon>Dalbergieae</taxon>
        <taxon>Pterocarpus clade</taxon>
        <taxon>Stylosanthes</taxon>
    </lineage>
</organism>
<feature type="non-terminal residue" evidence="2">
    <location>
        <position position="1"/>
    </location>
</feature>
<accession>A0ABU6ST06</accession>
<evidence type="ECO:0000313" key="3">
    <source>
        <dbReference type="Proteomes" id="UP001341840"/>
    </source>
</evidence>
<proteinExistence type="predicted"/>
<name>A0ABU6ST06_9FABA</name>
<comment type="caution">
    <text evidence="2">The sequence shown here is derived from an EMBL/GenBank/DDBJ whole genome shotgun (WGS) entry which is preliminary data.</text>
</comment>
<gene>
    <name evidence="2" type="ORF">PIB30_083554</name>
</gene>
<feature type="compositionally biased region" description="Basic and acidic residues" evidence="1">
    <location>
        <begin position="48"/>
        <end position="57"/>
    </location>
</feature>
<dbReference type="Proteomes" id="UP001341840">
    <property type="component" value="Unassembled WGS sequence"/>
</dbReference>